<dbReference type="Gene3D" id="3.40.50.2300">
    <property type="match status" value="1"/>
</dbReference>
<dbReference type="InterPro" id="IPR001789">
    <property type="entry name" value="Sig_transdc_resp-reg_receiver"/>
</dbReference>
<dbReference type="PANTHER" id="PTHR43214:SF43">
    <property type="entry name" value="TWO-COMPONENT RESPONSE REGULATOR"/>
    <property type="match status" value="1"/>
</dbReference>
<dbReference type="PROSITE" id="PS50043">
    <property type="entry name" value="HTH_LUXR_2"/>
    <property type="match status" value="1"/>
</dbReference>
<dbReference type="GO" id="GO:0003677">
    <property type="term" value="F:DNA binding"/>
    <property type="evidence" value="ECO:0007669"/>
    <property type="project" value="UniProtKB-KW"/>
</dbReference>
<dbReference type="GO" id="GO:0000160">
    <property type="term" value="P:phosphorelay signal transduction system"/>
    <property type="evidence" value="ECO:0007669"/>
    <property type="project" value="InterPro"/>
</dbReference>
<accession>A0A6J7E6W1</accession>
<gene>
    <name evidence="5" type="ORF">UFOPK3423_01165</name>
</gene>
<dbReference type="Pfam" id="PF00072">
    <property type="entry name" value="Response_reg"/>
    <property type="match status" value="1"/>
</dbReference>
<dbReference type="GO" id="GO:0006355">
    <property type="term" value="P:regulation of DNA-templated transcription"/>
    <property type="evidence" value="ECO:0007669"/>
    <property type="project" value="InterPro"/>
</dbReference>
<dbReference type="InterPro" id="IPR011006">
    <property type="entry name" value="CheY-like_superfamily"/>
</dbReference>
<evidence type="ECO:0000256" key="1">
    <source>
        <dbReference type="ARBA" id="ARBA00022553"/>
    </source>
</evidence>
<dbReference type="CDD" id="cd06170">
    <property type="entry name" value="LuxR_C_like"/>
    <property type="match status" value="1"/>
</dbReference>
<sequence>MQTRIMIVDDHEIVREGLRSSLSADPRFDVVAEAGSGQEARRCIRQKLPDIALVDLRLPDMRGEDLAREFARDFPDTSVIILSTYLSEETVRGALEAGAVGYVTKAAGLTELISAIERVMDGEHAVGAMAGPQIVRQLHAVVSSRMSEATPTPQQERVLELAAQGFTNQEIGTRLFISESTVRFHVQKLKTKFAARTKTELIAKAIRTGYIAPAGEAGMAHVDP</sequence>
<dbReference type="PANTHER" id="PTHR43214">
    <property type="entry name" value="TWO-COMPONENT RESPONSE REGULATOR"/>
    <property type="match status" value="1"/>
</dbReference>
<keyword evidence="1" id="KW-0597">Phosphoprotein</keyword>
<dbReference type="SUPFAM" id="SSF52172">
    <property type="entry name" value="CheY-like"/>
    <property type="match status" value="1"/>
</dbReference>
<reference evidence="5" key="1">
    <citation type="submission" date="2020-05" db="EMBL/GenBank/DDBJ databases">
        <authorList>
            <person name="Chiriac C."/>
            <person name="Salcher M."/>
            <person name="Ghai R."/>
            <person name="Kavagutti S V."/>
        </authorList>
    </citation>
    <scope>NUCLEOTIDE SEQUENCE</scope>
</reference>
<evidence type="ECO:0000259" key="3">
    <source>
        <dbReference type="PROSITE" id="PS50043"/>
    </source>
</evidence>
<dbReference type="SUPFAM" id="SSF46894">
    <property type="entry name" value="C-terminal effector domain of the bipartite response regulators"/>
    <property type="match status" value="1"/>
</dbReference>
<dbReference type="InterPro" id="IPR039420">
    <property type="entry name" value="WalR-like"/>
</dbReference>
<dbReference type="InterPro" id="IPR000792">
    <property type="entry name" value="Tscrpt_reg_LuxR_C"/>
</dbReference>
<evidence type="ECO:0000256" key="2">
    <source>
        <dbReference type="ARBA" id="ARBA00023125"/>
    </source>
</evidence>
<dbReference type="InterPro" id="IPR058245">
    <property type="entry name" value="NreC/VraR/RcsB-like_REC"/>
</dbReference>
<name>A0A6J7E6W1_9ZZZZ</name>
<organism evidence="5">
    <name type="scientific">freshwater metagenome</name>
    <dbReference type="NCBI Taxonomy" id="449393"/>
    <lineage>
        <taxon>unclassified sequences</taxon>
        <taxon>metagenomes</taxon>
        <taxon>ecological metagenomes</taxon>
    </lineage>
</organism>
<keyword evidence="2" id="KW-0238">DNA-binding</keyword>
<dbReference type="Pfam" id="PF00196">
    <property type="entry name" value="GerE"/>
    <property type="match status" value="1"/>
</dbReference>
<dbReference type="InterPro" id="IPR016032">
    <property type="entry name" value="Sig_transdc_resp-reg_C-effctor"/>
</dbReference>
<dbReference type="EMBL" id="CAFBLQ010000135">
    <property type="protein sequence ID" value="CAB4878852.1"/>
    <property type="molecule type" value="Genomic_DNA"/>
</dbReference>
<dbReference type="SMART" id="SM00448">
    <property type="entry name" value="REC"/>
    <property type="match status" value="1"/>
</dbReference>
<dbReference type="PRINTS" id="PR00038">
    <property type="entry name" value="HTHLUXR"/>
</dbReference>
<evidence type="ECO:0000313" key="5">
    <source>
        <dbReference type="EMBL" id="CAB4878852.1"/>
    </source>
</evidence>
<protein>
    <submittedName>
        <fullName evidence="5">Unannotated protein</fullName>
    </submittedName>
</protein>
<dbReference type="CDD" id="cd17535">
    <property type="entry name" value="REC_NarL-like"/>
    <property type="match status" value="1"/>
</dbReference>
<dbReference type="SMART" id="SM00421">
    <property type="entry name" value="HTH_LUXR"/>
    <property type="match status" value="1"/>
</dbReference>
<feature type="domain" description="Response regulatory" evidence="4">
    <location>
        <begin position="4"/>
        <end position="120"/>
    </location>
</feature>
<dbReference type="AlphaFoldDB" id="A0A6J7E6W1"/>
<evidence type="ECO:0000259" key="4">
    <source>
        <dbReference type="PROSITE" id="PS50110"/>
    </source>
</evidence>
<feature type="domain" description="HTH luxR-type" evidence="3">
    <location>
        <begin position="144"/>
        <end position="209"/>
    </location>
</feature>
<dbReference type="PROSITE" id="PS50110">
    <property type="entry name" value="RESPONSE_REGULATORY"/>
    <property type="match status" value="1"/>
</dbReference>
<proteinExistence type="predicted"/>